<gene>
    <name evidence="4" type="ORF">DIABBA_LOCUS4150</name>
</gene>
<dbReference type="GO" id="GO:0005739">
    <property type="term" value="C:mitochondrion"/>
    <property type="evidence" value="ECO:0007669"/>
    <property type="project" value="TreeGrafter"/>
</dbReference>
<dbReference type="Pfam" id="PF01784">
    <property type="entry name" value="DUF34_NIF3"/>
    <property type="match status" value="1"/>
</dbReference>
<accession>A0A9N9SXV9</accession>
<evidence type="ECO:0000256" key="2">
    <source>
        <dbReference type="ARBA" id="ARBA00019069"/>
    </source>
</evidence>
<proteinExistence type="inferred from homology"/>
<evidence type="ECO:0000313" key="5">
    <source>
        <dbReference type="Proteomes" id="UP001153709"/>
    </source>
</evidence>
<feature type="binding site" evidence="3">
    <location>
        <position position="267"/>
    </location>
    <ligand>
        <name>a divalent metal cation</name>
        <dbReference type="ChEBI" id="CHEBI:60240"/>
        <label>1</label>
    </ligand>
</feature>
<dbReference type="GO" id="GO:0046872">
    <property type="term" value="F:metal ion binding"/>
    <property type="evidence" value="ECO:0007669"/>
    <property type="project" value="UniProtKB-KW"/>
</dbReference>
<dbReference type="InterPro" id="IPR036069">
    <property type="entry name" value="DUF34/NIF3_sf"/>
</dbReference>
<evidence type="ECO:0000256" key="3">
    <source>
        <dbReference type="PIRSR" id="PIRSR602678-1"/>
    </source>
</evidence>
<sequence>MFLLLSRLSSLNRYKTLNLKAYNNYQCYFVKYIQSRIMAVTINDAIGILKSIAPLNLAEGWDNVGLLVEPSQNKIMRSLLLTIDLTEDVVDEAIENKCQLIVAYHPNIFKPLKSVNHEHWKQRIIIKCIKNDIAVFSPHTSWDSMRNGVNDWLSTAFEVEYSKPINVNANDSSGRTGVGRYITLQSAISLKTAIELVKELIGLPYVRVGVGRKKDLDSYINSVAICAGSGTSVLSGVKADLYLTGEMLHHDVLEATQQGINVILCNHSDSERGFLKYFQKKYDIEGIEVKISKVDRDCLQTM</sequence>
<feature type="binding site" evidence="3">
    <location>
        <position position="271"/>
    </location>
    <ligand>
        <name>a divalent metal cation</name>
        <dbReference type="ChEBI" id="CHEBI:60240"/>
        <label>1</label>
    </ligand>
</feature>
<keyword evidence="5" id="KW-1185">Reference proteome</keyword>
<name>A0A9N9SXV9_DIABA</name>
<dbReference type="Proteomes" id="UP001153709">
    <property type="component" value="Chromosome 2"/>
</dbReference>
<evidence type="ECO:0000313" key="4">
    <source>
        <dbReference type="EMBL" id="CAG9830449.1"/>
    </source>
</evidence>
<protein>
    <recommendedName>
        <fullName evidence="2">NIF3-like protein 1</fullName>
    </recommendedName>
</protein>
<dbReference type="OrthoDB" id="3345469at2759"/>
<dbReference type="EMBL" id="OU898277">
    <property type="protein sequence ID" value="CAG9830449.1"/>
    <property type="molecule type" value="Genomic_DNA"/>
</dbReference>
<dbReference type="AlphaFoldDB" id="A0A9N9SXV9"/>
<dbReference type="Gene3D" id="3.40.1390.30">
    <property type="entry name" value="NIF3 (NGG1p interacting factor 3)-like"/>
    <property type="match status" value="1"/>
</dbReference>
<feature type="binding site" evidence="3">
    <location>
        <position position="105"/>
    </location>
    <ligand>
        <name>a divalent metal cation</name>
        <dbReference type="ChEBI" id="CHEBI:60240"/>
        <label>1</label>
    </ligand>
</feature>
<dbReference type="SUPFAM" id="SSF102705">
    <property type="entry name" value="NIF3 (NGG1p interacting factor 3)-like"/>
    <property type="match status" value="1"/>
</dbReference>
<evidence type="ECO:0000256" key="1">
    <source>
        <dbReference type="ARBA" id="ARBA00006964"/>
    </source>
</evidence>
<dbReference type="InterPro" id="IPR002678">
    <property type="entry name" value="DUF34/NIF3"/>
</dbReference>
<dbReference type="NCBIfam" id="TIGR00486">
    <property type="entry name" value="YbgI_SA1388"/>
    <property type="match status" value="1"/>
</dbReference>
<comment type="similarity">
    <text evidence="1">Belongs to the GTP cyclohydrolase I type 2/NIF3 family.</text>
</comment>
<dbReference type="FunFam" id="3.40.1390.30:FF:000001">
    <property type="entry name" value="GTP cyclohydrolase 1 type 2"/>
    <property type="match status" value="1"/>
</dbReference>
<feature type="binding site" evidence="3">
    <location>
        <position position="143"/>
    </location>
    <ligand>
        <name>a divalent metal cation</name>
        <dbReference type="ChEBI" id="CHEBI:60240"/>
        <label>1</label>
    </ligand>
</feature>
<dbReference type="PANTHER" id="PTHR13799:SF13">
    <property type="entry name" value="NIF3-LIKE PROTEIN 1"/>
    <property type="match status" value="1"/>
</dbReference>
<dbReference type="PANTHER" id="PTHR13799">
    <property type="entry name" value="NGG1 INTERACTING FACTOR 3"/>
    <property type="match status" value="1"/>
</dbReference>
<reference evidence="4" key="1">
    <citation type="submission" date="2022-01" db="EMBL/GenBank/DDBJ databases">
        <authorList>
            <person name="King R."/>
        </authorList>
    </citation>
    <scope>NUCLEOTIDE SEQUENCE</scope>
</reference>
<keyword evidence="3" id="KW-0479">Metal-binding</keyword>
<organism evidence="4 5">
    <name type="scientific">Diabrotica balteata</name>
    <name type="common">Banded cucumber beetle</name>
    <dbReference type="NCBI Taxonomy" id="107213"/>
    <lineage>
        <taxon>Eukaryota</taxon>
        <taxon>Metazoa</taxon>
        <taxon>Ecdysozoa</taxon>
        <taxon>Arthropoda</taxon>
        <taxon>Hexapoda</taxon>
        <taxon>Insecta</taxon>
        <taxon>Pterygota</taxon>
        <taxon>Neoptera</taxon>
        <taxon>Endopterygota</taxon>
        <taxon>Coleoptera</taxon>
        <taxon>Polyphaga</taxon>
        <taxon>Cucujiformia</taxon>
        <taxon>Chrysomeloidea</taxon>
        <taxon>Chrysomelidae</taxon>
        <taxon>Galerucinae</taxon>
        <taxon>Diabroticina</taxon>
        <taxon>Diabroticites</taxon>
        <taxon>Diabrotica</taxon>
    </lineage>
</organism>